<gene>
    <name evidence="6" type="ORF">Q5H94_03210</name>
</gene>
<dbReference type="RefSeq" id="WP_304559791.1">
    <property type="nucleotide sequence ID" value="NZ_JAUQSZ010000002.1"/>
</dbReference>
<dbReference type="Gene3D" id="1.10.10.10">
    <property type="entry name" value="Winged helix-like DNA-binding domain superfamily/Winged helix DNA-binding domain"/>
    <property type="match status" value="1"/>
</dbReference>
<dbReference type="PANTHER" id="PTHR30537:SF74">
    <property type="entry name" value="HTH-TYPE TRANSCRIPTIONAL REGULATOR TRPI"/>
    <property type="match status" value="1"/>
</dbReference>
<dbReference type="InterPro" id="IPR036390">
    <property type="entry name" value="WH_DNA-bd_sf"/>
</dbReference>
<sequence length="305" mass="33531">MPQLPPLTAIRAFEAAARHENFSRAAEELGMTQAGVSYQMKLLEERLGAPLFVRKGRGMELTDLGRRIAPRVSQAFATLGEAFAIARTESDTVLSITAPRTFATNWLAGRLGGFHALRPDLAVRLEVSDTLVDLNASEFDVAIRGAAAPTPGLIGHFLMRMPVTPLASPDFLRRHPLNDPADLLEVPRLSPDDDWWDLWFGSLDHNNRAQPGLRLESQVLEGHAAIAGHGVAILSPPMFQSALDAGLLVQPFAHMATYRHAFWLVYAEHKRNLPKVRALRDWLLAEVKRAAGDDPFGILKPLPPA</sequence>
<name>A0ABT8ZVT1_9SPHN</name>
<dbReference type="InterPro" id="IPR000847">
    <property type="entry name" value="LysR_HTH_N"/>
</dbReference>
<dbReference type="PROSITE" id="PS50931">
    <property type="entry name" value="HTH_LYSR"/>
    <property type="match status" value="1"/>
</dbReference>
<dbReference type="InterPro" id="IPR005119">
    <property type="entry name" value="LysR_subst-bd"/>
</dbReference>
<evidence type="ECO:0000256" key="2">
    <source>
        <dbReference type="ARBA" id="ARBA00023015"/>
    </source>
</evidence>
<organism evidence="6 7">
    <name type="scientific">Sphingomonas immobilis</name>
    <dbReference type="NCBI Taxonomy" id="3063997"/>
    <lineage>
        <taxon>Bacteria</taxon>
        <taxon>Pseudomonadati</taxon>
        <taxon>Pseudomonadota</taxon>
        <taxon>Alphaproteobacteria</taxon>
        <taxon>Sphingomonadales</taxon>
        <taxon>Sphingomonadaceae</taxon>
        <taxon>Sphingomonas</taxon>
    </lineage>
</organism>
<keyword evidence="7" id="KW-1185">Reference proteome</keyword>
<comment type="similarity">
    <text evidence="1">Belongs to the LysR transcriptional regulatory family.</text>
</comment>
<dbReference type="Proteomes" id="UP001176468">
    <property type="component" value="Unassembled WGS sequence"/>
</dbReference>
<dbReference type="InterPro" id="IPR058163">
    <property type="entry name" value="LysR-type_TF_proteobact-type"/>
</dbReference>
<reference evidence="6" key="1">
    <citation type="submission" date="2023-07" db="EMBL/GenBank/DDBJ databases">
        <authorList>
            <person name="Kim M.K."/>
        </authorList>
    </citation>
    <scope>NUCLEOTIDE SEQUENCE</scope>
    <source>
        <strain evidence="6">CA1-15</strain>
    </source>
</reference>
<evidence type="ECO:0000313" key="6">
    <source>
        <dbReference type="EMBL" id="MDO7841322.1"/>
    </source>
</evidence>
<proteinExistence type="inferred from homology"/>
<dbReference type="Pfam" id="PF00126">
    <property type="entry name" value="HTH_1"/>
    <property type="match status" value="1"/>
</dbReference>
<keyword evidence="3" id="KW-0238">DNA-binding</keyword>
<dbReference type="Pfam" id="PF03466">
    <property type="entry name" value="LysR_substrate"/>
    <property type="match status" value="1"/>
</dbReference>
<evidence type="ECO:0000313" key="7">
    <source>
        <dbReference type="Proteomes" id="UP001176468"/>
    </source>
</evidence>
<dbReference type="Gene3D" id="3.40.190.10">
    <property type="entry name" value="Periplasmic binding protein-like II"/>
    <property type="match status" value="2"/>
</dbReference>
<accession>A0ABT8ZVT1</accession>
<dbReference type="SUPFAM" id="SSF46785">
    <property type="entry name" value="Winged helix' DNA-binding domain"/>
    <property type="match status" value="1"/>
</dbReference>
<comment type="caution">
    <text evidence="6">The sequence shown here is derived from an EMBL/GenBank/DDBJ whole genome shotgun (WGS) entry which is preliminary data.</text>
</comment>
<dbReference type="SUPFAM" id="SSF53850">
    <property type="entry name" value="Periplasmic binding protein-like II"/>
    <property type="match status" value="1"/>
</dbReference>
<dbReference type="PANTHER" id="PTHR30537">
    <property type="entry name" value="HTH-TYPE TRANSCRIPTIONAL REGULATOR"/>
    <property type="match status" value="1"/>
</dbReference>
<dbReference type="InterPro" id="IPR036388">
    <property type="entry name" value="WH-like_DNA-bd_sf"/>
</dbReference>
<dbReference type="PRINTS" id="PR00039">
    <property type="entry name" value="HTHLYSR"/>
</dbReference>
<dbReference type="CDD" id="cd08432">
    <property type="entry name" value="PBP2_GcdR_TrpI_HvrB_AmpR_like"/>
    <property type="match status" value="1"/>
</dbReference>
<protein>
    <submittedName>
        <fullName evidence="6">LysR substrate-binding domain-containing protein</fullName>
    </submittedName>
</protein>
<dbReference type="EMBL" id="JAUQSZ010000002">
    <property type="protein sequence ID" value="MDO7841322.1"/>
    <property type="molecule type" value="Genomic_DNA"/>
</dbReference>
<keyword evidence="2" id="KW-0805">Transcription regulation</keyword>
<evidence type="ECO:0000256" key="1">
    <source>
        <dbReference type="ARBA" id="ARBA00009437"/>
    </source>
</evidence>
<keyword evidence="4" id="KW-0804">Transcription</keyword>
<evidence type="ECO:0000259" key="5">
    <source>
        <dbReference type="PROSITE" id="PS50931"/>
    </source>
</evidence>
<evidence type="ECO:0000256" key="4">
    <source>
        <dbReference type="ARBA" id="ARBA00023163"/>
    </source>
</evidence>
<evidence type="ECO:0000256" key="3">
    <source>
        <dbReference type="ARBA" id="ARBA00023125"/>
    </source>
</evidence>
<feature type="domain" description="HTH lysR-type" evidence="5">
    <location>
        <begin position="5"/>
        <end position="62"/>
    </location>
</feature>